<name>A0A9W6V4J0_9ACTN</name>
<feature type="region of interest" description="Disordered" evidence="1">
    <location>
        <begin position="1"/>
        <end position="39"/>
    </location>
</feature>
<accession>A0A9W6V4J0</accession>
<proteinExistence type="predicted"/>
<organism evidence="2 3">
    <name type="scientific">Kitasatospora phosalacinea</name>
    <dbReference type="NCBI Taxonomy" id="2065"/>
    <lineage>
        <taxon>Bacteria</taxon>
        <taxon>Bacillati</taxon>
        <taxon>Actinomycetota</taxon>
        <taxon>Actinomycetes</taxon>
        <taxon>Kitasatosporales</taxon>
        <taxon>Streptomycetaceae</taxon>
        <taxon>Kitasatospora</taxon>
    </lineage>
</organism>
<reference evidence="2" key="1">
    <citation type="submission" date="2023-02" db="EMBL/GenBank/DDBJ databases">
        <title>Kitasatospora phosalacinea NBRC 14627.</title>
        <authorList>
            <person name="Ichikawa N."/>
            <person name="Sato H."/>
            <person name="Tonouchi N."/>
        </authorList>
    </citation>
    <scope>NUCLEOTIDE SEQUENCE</scope>
    <source>
        <strain evidence="2">NBRC 14627</strain>
    </source>
</reference>
<dbReference type="EMBL" id="BSSA01000015">
    <property type="protein sequence ID" value="GLW72125.1"/>
    <property type="molecule type" value="Genomic_DNA"/>
</dbReference>
<evidence type="ECO:0000256" key="1">
    <source>
        <dbReference type="SAM" id="MobiDB-lite"/>
    </source>
</evidence>
<dbReference type="Proteomes" id="UP001165041">
    <property type="component" value="Unassembled WGS sequence"/>
</dbReference>
<comment type="caution">
    <text evidence="2">The sequence shown here is derived from an EMBL/GenBank/DDBJ whole genome shotgun (WGS) entry which is preliminary data.</text>
</comment>
<sequence>MPPVVRVSARQPARAVTARAQDRTGRAVTGPPSHRGAPVRRWRAVPSGFRKHCLGPGAVRVP</sequence>
<evidence type="ECO:0000313" key="2">
    <source>
        <dbReference type="EMBL" id="GLW72125.1"/>
    </source>
</evidence>
<protein>
    <submittedName>
        <fullName evidence="2">Uncharacterized protein</fullName>
    </submittedName>
</protein>
<gene>
    <name evidence="2" type="ORF">Kpho02_44240</name>
</gene>
<dbReference type="AlphaFoldDB" id="A0A9W6V4J0"/>
<evidence type="ECO:0000313" key="3">
    <source>
        <dbReference type="Proteomes" id="UP001165041"/>
    </source>
</evidence>